<dbReference type="GO" id="GO:0005634">
    <property type="term" value="C:nucleus"/>
    <property type="evidence" value="ECO:0007669"/>
    <property type="project" value="TreeGrafter"/>
</dbReference>
<dbReference type="PROSITE" id="PS50984">
    <property type="entry name" value="TRUD"/>
    <property type="match status" value="1"/>
</dbReference>
<organism evidence="6 7">
    <name type="scientific">Camellia sinensis var. sinensis</name>
    <name type="common">China tea</name>
    <dbReference type="NCBI Taxonomy" id="542762"/>
    <lineage>
        <taxon>Eukaryota</taxon>
        <taxon>Viridiplantae</taxon>
        <taxon>Streptophyta</taxon>
        <taxon>Embryophyta</taxon>
        <taxon>Tracheophyta</taxon>
        <taxon>Spermatophyta</taxon>
        <taxon>Magnoliopsida</taxon>
        <taxon>eudicotyledons</taxon>
        <taxon>Gunneridae</taxon>
        <taxon>Pentapetalae</taxon>
        <taxon>asterids</taxon>
        <taxon>Ericales</taxon>
        <taxon>Theaceae</taxon>
        <taxon>Camellia</taxon>
    </lineage>
</organism>
<dbReference type="InterPro" id="IPR020103">
    <property type="entry name" value="PsdUridine_synth_cat_dom_sf"/>
</dbReference>
<comment type="caution">
    <text evidence="6">The sequence shown here is derived from an EMBL/GenBank/DDBJ whole genome shotgun (WGS) entry which is preliminary data.</text>
</comment>
<dbReference type="PANTHER" id="PTHR13326:SF21">
    <property type="entry name" value="PSEUDOURIDYLATE SYNTHASE PUS7L"/>
    <property type="match status" value="1"/>
</dbReference>
<dbReference type="Pfam" id="PF01142">
    <property type="entry name" value="TruD"/>
    <property type="match status" value="1"/>
</dbReference>
<keyword evidence="7" id="KW-1185">Reference proteome</keyword>
<dbReference type="PROSITE" id="PS01268">
    <property type="entry name" value="UPF0024"/>
    <property type="match status" value="1"/>
</dbReference>
<dbReference type="GO" id="GO:0008033">
    <property type="term" value="P:tRNA processing"/>
    <property type="evidence" value="ECO:0007669"/>
    <property type="project" value="UniProtKB-KW"/>
</dbReference>
<dbReference type="SUPFAM" id="SSF55120">
    <property type="entry name" value="Pseudouridine synthase"/>
    <property type="match status" value="1"/>
</dbReference>
<evidence type="ECO:0000256" key="2">
    <source>
        <dbReference type="ARBA" id="ARBA00022694"/>
    </source>
</evidence>
<evidence type="ECO:0000313" key="7">
    <source>
        <dbReference type="Proteomes" id="UP000306102"/>
    </source>
</evidence>
<evidence type="ECO:0000256" key="4">
    <source>
        <dbReference type="SAM" id="MobiDB-lite"/>
    </source>
</evidence>
<proteinExistence type="inferred from homology"/>
<dbReference type="GO" id="GO:0009982">
    <property type="term" value="F:pseudouridine synthase activity"/>
    <property type="evidence" value="ECO:0007669"/>
    <property type="project" value="InterPro"/>
</dbReference>
<dbReference type="InterPro" id="IPR011760">
    <property type="entry name" value="PsdUridine_synth_TruD_insert"/>
</dbReference>
<feature type="compositionally biased region" description="Basic and acidic residues" evidence="4">
    <location>
        <begin position="352"/>
        <end position="362"/>
    </location>
</feature>
<comment type="similarity">
    <text evidence="1">Belongs to the pseudouridine synthase TruD family.</text>
</comment>
<accession>A0A4S4E845</accession>
<feature type="domain" description="TRUD" evidence="5">
    <location>
        <begin position="485"/>
        <end position="496"/>
    </location>
</feature>
<reference evidence="6 7" key="1">
    <citation type="journal article" date="2018" name="Proc. Natl. Acad. Sci. U.S.A.">
        <title>Draft genome sequence of Camellia sinensis var. sinensis provides insights into the evolution of the tea genome and tea quality.</title>
        <authorList>
            <person name="Wei C."/>
            <person name="Yang H."/>
            <person name="Wang S."/>
            <person name="Zhao J."/>
            <person name="Liu C."/>
            <person name="Gao L."/>
            <person name="Xia E."/>
            <person name="Lu Y."/>
            <person name="Tai Y."/>
            <person name="She G."/>
            <person name="Sun J."/>
            <person name="Cao H."/>
            <person name="Tong W."/>
            <person name="Gao Q."/>
            <person name="Li Y."/>
            <person name="Deng W."/>
            <person name="Jiang X."/>
            <person name="Wang W."/>
            <person name="Chen Q."/>
            <person name="Zhang S."/>
            <person name="Li H."/>
            <person name="Wu J."/>
            <person name="Wang P."/>
            <person name="Li P."/>
            <person name="Shi C."/>
            <person name="Zheng F."/>
            <person name="Jian J."/>
            <person name="Huang B."/>
            <person name="Shan D."/>
            <person name="Shi M."/>
            <person name="Fang C."/>
            <person name="Yue Y."/>
            <person name="Li F."/>
            <person name="Li D."/>
            <person name="Wei S."/>
            <person name="Han B."/>
            <person name="Jiang C."/>
            <person name="Yin Y."/>
            <person name="Xia T."/>
            <person name="Zhang Z."/>
            <person name="Bennetzen J.L."/>
            <person name="Zhao S."/>
            <person name="Wan X."/>
        </authorList>
    </citation>
    <scope>NUCLEOTIDE SEQUENCE [LARGE SCALE GENOMIC DNA]</scope>
    <source>
        <strain evidence="7">cv. Shuchazao</strain>
        <tissue evidence="6">Leaf</tissue>
    </source>
</reference>
<protein>
    <recommendedName>
        <fullName evidence="5">TRUD domain-containing protein</fullName>
    </recommendedName>
</protein>
<evidence type="ECO:0000259" key="5">
    <source>
        <dbReference type="PROSITE" id="PS50984"/>
    </source>
</evidence>
<dbReference type="AlphaFoldDB" id="A0A4S4E845"/>
<keyword evidence="2" id="KW-0819">tRNA processing</keyword>
<dbReference type="STRING" id="542762.A0A4S4E845"/>
<dbReference type="InterPro" id="IPR001656">
    <property type="entry name" value="PsdUridine_synth_TruD"/>
</dbReference>
<dbReference type="EMBL" id="SDRB02006718">
    <property type="protein sequence ID" value="THG12238.1"/>
    <property type="molecule type" value="Genomic_DNA"/>
</dbReference>
<dbReference type="Gene3D" id="3.30.2350.20">
    <property type="entry name" value="TruD, catalytic domain"/>
    <property type="match status" value="1"/>
</dbReference>
<feature type="region of interest" description="Disordered" evidence="4">
    <location>
        <begin position="329"/>
        <end position="362"/>
    </location>
</feature>
<dbReference type="GO" id="GO:0003723">
    <property type="term" value="F:RNA binding"/>
    <property type="evidence" value="ECO:0007669"/>
    <property type="project" value="InterPro"/>
</dbReference>
<keyword evidence="3" id="KW-0413">Isomerase</keyword>
<dbReference type="PANTHER" id="PTHR13326">
    <property type="entry name" value="TRNA PSEUDOURIDINE SYNTHASE D"/>
    <property type="match status" value="1"/>
</dbReference>
<evidence type="ECO:0000256" key="1">
    <source>
        <dbReference type="ARBA" id="ARBA00007953"/>
    </source>
</evidence>
<feature type="compositionally biased region" description="Gly residues" evidence="4">
    <location>
        <begin position="329"/>
        <end position="340"/>
    </location>
</feature>
<dbReference type="InterPro" id="IPR020119">
    <property type="entry name" value="PsdUridine_synth_TruD_CS"/>
</dbReference>
<dbReference type="Proteomes" id="UP000306102">
    <property type="component" value="Unassembled WGS sequence"/>
</dbReference>
<dbReference type="InterPro" id="IPR042214">
    <property type="entry name" value="TruD_catalytic"/>
</dbReference>
<sequence length="496" mass="55514">MWPEEAEYILRANLRLPFGIELPSAIVVNCRRSHCTFLKCVIFPISEMSSNSKRGSGEDRSWDGSGEFGNYNLVRPITVDAVHIPILSSVVLRPILCPNFSVIQEAFGETFDDTHKVRKRGPTQTRWRPVDAEPLYDDVCPLKFIRTLQQERADLWLENTTKQNHKTLETAMQAPDEAHVGISCYISQLPGFRGVLKQRYSDFIVNEVDLDGNVVHLTDLQALPEIVEEKEIKMPDQLNKSYDTELEAFKSLAGDSDADSLKAFIHQISSGVKDSLSPIVLSACSDKSHRTAVHTFFKDHLKFLVTDTIDGPDTSSKCIRVWFNAGGNNGTGRNSGGNNGTGRNSKKRKDRGSRPYDNRGSDNWPDHLDKFLRFRLYKENKDTQEALGLIGKMLGIQPRSFGFSGTKDKRAVSTQRVTVFKQRSSRLAALNERLIGIKVGDFCHVKEGLLLGQLYGNRFTVTLRGVEADSEDTIKASAVALGKHGFINYFGLQVLS</sequence>
<evidence type="ECO:0000313" key="6">
    <source>
        <dbReference type="EMBL" id="THG12238.1"/>
    </source>
</evidence>
<evidence type="ECO:0000256" key="3">
    <source>
        <dbReference type="ARBA" id="ARBA00023235"/>
    </source>
</evidence>
<dbReference type="GO" id="GO:0001522">
    <property type="term" value="P:pseudouridine synthesis"/>
    <property type="evidence" value="ECO:0007669"/>
    <property type="project" value="InterPro"/>
</dbReference>
<name>A0A4S4E845_CAMSN</name>
<gene>
    <name evidence="6" type="ORF">TEA_019227</name>
</gene>